<dbReference type="PANTHER" id="PTHR30043:SF1">
    <property type="entry name" value="ABC TRANSPORT SYSTEM PERMEASE PROTEIN P69"/>
    <property type="match status" value="1"/>
</dbReference>
<dbReference type="Gene3D" id="1.10.3720.10">
    <property type="entry name" value="MetI-like"/>
    <property type="match status" value="1"/>
</dbReference>
<gene>
    <name evidence="9" type="primary">phnE</name>
    <name evidence="9" type="ORF">RKE40_21560</name>
</gene>
<accession>A0ABU3SCI5</accession>
<reference evidence="9 10" key="1">
    <citation type="submission" date="2023-09" db="EMBL/GenBank/DDBJ databases">
        <title>Whole genome shotgun sequencing (WGS) of Bosea sp. ZW T0_25, isolated from stored onions (Allium cepa).</title>
        <authorList>
            <person name="Stoll D.A."/>
            <person name="Huch M."/>
        </authorList>
    </citation>
    <scope>NUCLEOTIDE SEQUENCE [LARGE SCALE GENOMIC DNA]</scope>
    <source>
        <strain evidence="9 10">ZW T0_25</strain>
    </source>
</reference>
<evidence type="ECO:0000256" key="4">
    <source>
        <dbReference type="ARBA" id="ARBA00022692"/>
    </source>
</evidence>
<feature type="transmembrane region" description="Helical" evidence="7">
    <location>
        <begin position="250"/>
        <end position="273"/>
    </location>
</feature>
<dbReference type="NCBIfam" id="TIGR01097">
    <property type="entry name" value="PhnE"/>
    <property type="match status" value="1"/>
</dbReference>
<keyword evidence="10" id="KW-1185">Reference proteome</keyword>
<dbReference type="EMBL" id="JAWDID010000042">
    <property type="protein sequence ID" value="MDU0342494.1"/>
    <property type="molecule type" value="Genomic_DNA"/>
</dbReference>
<protein>
    <submittedName>
        <fullName evidence="9">Phosphonate ABC transporter, permease protein PhnE</fullName>
    </submittedName>
</protein>
<dbReference type="PROSITE" id="PS50928">
    <property type="entry name" value="ABC_TM1"/>
    <property type="match status" value="1"/>
</dbReference>
<proteinExistence type="inferred from homology"/>
<sequence>MTVHQPEPRGTPVPARLYPDSWERYSFKERLIHWLWLGGIAFAAAWSVSALDIEWAFFADAHEQAADLIERMWPPRWSYFPRIVQPLIETLHIATLGTMIAVLFALPVAFLAARNTTLNQGTWLIGRAMLVLSRSINTVIWGLLFVAIFGPGPVAGICAVAARSVGFIAKLVAEAIEEVDAGQIEAVEASGARTFQVYAVAILPQILPVLIGTTIYRWDINVRESSVLGFVGAGGIGLLLYASINQFAWSQAIVILIAILGIVILSEALSAYVRSRIV</sequence>
<dbReference type="RefSeq" id="WP_316020265.1">
    <property type="nucleotide sequence ID" value="NZ_JAWDID010000042.1"/>
</dbReference>
<evidence type="ECO:0000256" key="5">
    <source>
        <dbReference type="ARBA" id="ARBA00022989"/>
    </source>
</evidence>
<dbReference type="Pfam" id="PF00528">
    <property type="entry name" value="BPD_transp_1"/>
    <property type="match status" value="1"/>
</dbReference>
<dbReference type="InterPro" id="IPR005769">
    <property type="entry name" value="PhnE/PtxC"/>
</dbReference>
<evidence type="ECO:0000256" key="1">
    <source>
        <dbReference type="ARBA" id="ARBA00004651"/>
    </source>
</evidence>
<feature type="transmembrane region" description="Helical" evidence="7">
    <location>
        <begin position="227"/>
        <end position="244"/>
    </location>
</feature>
<keyword evidence="6 7" id="KW-0472">Membrane</keyword>
<feature type="transmembrane region" description="Helical" evidence="7">
    <location>
        <begin position="91"/>
        <end position="113"/>
    </location>
</feature>
<dbReference type="SUPFAM" id="SSF161098">
    <property type="entry name" value="MetI-like"/>
    <property type="match status" value="1"/>
</dbReference>
<feature type="domain" description="ABC transmembrane type-1" evidence="8">
    <location>
        <begin position="87"/>
        <end position="270"/>
    </location>
</feature>
<evidence type="ECO:0000256" key="6">
    <source>
        <dbReference type="ARBA" id="ARBA00023136"/>
    </source>
</evidence>
<dbReference type="CDD" id="cd06261">
    <property type="entry name" value="TM_PBP2"/>
    <property type="match status" value="1"/>
</dbReference>
<dbReference type="Proteomes" id="UP001254257">
    <property type="component" value="Unassembled WGS sequence"/>
</dbReference>
<comment type="subcellular location">
    <subcellularLocation>
        <location evidence="1 7">Cell membrane</location>
        <topology evidence="1 7">Multi-pass membrane protein</topology>
    </subcellularLocation>
</comment>
<name>A0ABU3SCI5_9HYPH</name>
<keyword evidence="5 7" id="KW-1133">Transmembrane helix</keyword>
<feature type="transmembrane region" description="Helical" evidence="7">
    <location>
        <begin position="195"/>
        <end position="215"/>
    </location>
</feature>
<evidence type="ECO:0000313" key="9">
    <source>
        <dbReference type="EMBL" id="MDU0342494.1"/>
    </source>
</evidence>
<comment type="similarity">
    <text evidence="7">Belongs to the binding-protein-dependent transport system permease family.</text>
</comment>
<keyword evidence="2 7" id="KW-0813">Transport</keyword>
<dbReference type="PANTHER" id="PTHR30043">
    <property type="entry name" value="PHOSPHONATES TRANSPORT SYSTEM PERMEASE PROTEIN"/>
    <property type="match status" value="1"/>
</dbReference>
<dbReference type="InterPro" id="IPR000515">
    <property type="entry name" value="MetI-like"/>
</dbReference>
<evidence type="ECO:0000313" key="10">
    <source>
        <dbReference type="Proteomes" id="UP001254257"/>
    </source>
</evidence>
<organism evidence="9 10">
    <name type="scientific">Bosea rubneri</name>
    <dbReference type="NCBI Taxonomy" id="3075434"/>
    <lineage>
        <taxon>Bacteria</taxon>
        <taxon>Pseudomonadati</taxon>
        <taxon>Pseudomonadota</taxon>
        <taxon>Alphaproteobacteria</taxon>
        <taxon>Hyphomicrobiales</taxon>
        <taxon>Boseaceae</taxon>
        <taxon>Bosea</taxon>
    </lineage>
</organism>
<keyword evidence="4 7" id="KW-0812">Transmembrane</keyword>
<comment type="caution">
    <text evidence="9">The sequence shown here is derived from an EMBL/GenBank/DDBJ whole genome shotgun (WGS) entry which is preliminary data.</text>
</comment>
<feature type="transmembrane region" description="Helical" evidence="7">
    <location>
        <begin position="139"/>
        <end position="162"/>
    </location>
</feature>
<dbReference type="InterPro" id="IPR035906">
    <property type="entry name" value="MetI-like_sf"/>
</dbReference>
<keyword evidence="3" id="KW-1003">Cell membrane</keyword>
<feature type="transmembrane region" description="Helical" evidence="7">
    <location>
        <begin position="31"/>
        <end position="48"/>
    </location>
</feature>
<evidence type="ECO:0000256" key="3">
    <source>
        <dbReference type="ARBA" id="ARBA00022475"/>
    </source>
</evidence>
<evidence type="ECO:0000259" key="8">
    <source>
        <dbReference type="PROSITE" id="PS50928"/>
    </source>
</evidence>
<evidence type="ECO:0000256" key="7">
    <source>
        <dbReference type="RuleBase" id="RU363032"/>
    </source>
</evidence>
<evidence type="ECO:0000256" key="2">
    <source>
        <dbReference type="ARBA" id="ARBA00022448"/>
    </source>
</evidence>